<protein>
    <submittedName>
        <fullName evidence="1">Uncharacterized protein</fullName>
    </submittedName>
</protein>
<name>A0A8S1H6G9_9PELO</name>
<evidence type="ECO:0000313" key="1">
    <source>
        <dbReference type="EMBL" id="CAD6190907.1"/>
    </source>
</evidence>
<proteinExistence type="predicted"/>
<comment type="caution">
    <text evidence="1">The sequence shown here is derived from an EMBL/GenBank/DDBJ whole genome shotgun (WGS) entry which is preliminary data.</text>
</comment>
<keyword evidence="2" id="KW-1185">Reference proteome</keyword>
<gene>
    <name evidence="1" type="ORF">CAUJ_LOCUS6826</name>
</gene>
<organism evidence="1 2">
    <name type="scientific">Caenorhabditis auriculariae</name>
    <dbReference type="NCBI Taxonomy" id="2777116"/>
    <lineage>
        <taxon>Eukaryota</taxon>
        <taxon>Metazoa</taxon>
        <taxon>Ecdysozoa</taxon>
        <taxon>Nematoda</taxon>
        <taxon>Chromadorea</taxon>
        <taxon>Rhabditida</taxon>
        <taxon>Rhabditina</taxon>
        <taxon>Rhabditomorpha</taxon>
        <taxon>Rhabditoidea</taxon>
        <taxon>Rhabditidae</taxon>
        <taxon>Peloderinae</taxon>
        <taxon>Caenorhabditis</taxon>
    </lineage>
</organism>
<sequence length="107" mass="11737">MFAPRRGVGTRVWELSPIMVMAQARTIGTQVDPSDSSHRQLIPIQIALGVLARKRAKRCCALINSIVLTADLSVLNGTELGAHHALFISFLLFLSKRVPRSLVVLGY</sequence>
<reference evidence="1" key="1">
    <citation type="submission" date="2020-10" db="EMBL/GenBank/DDBJ databases">
        <authorList>
            <person name="Kikuchi T."/>
        </authorList>
    </citation>
    <scope>NUCLEOTIDE SEQUENCE</scope>
    <source>
        <strain evidence="1">NKZ352</strain>
    </source>
</reference>
<dbReference type="Proteomes" id="UP000835052">
    <property type="component" value="Unassembled WGS sequence"/>
</dbReference>
<dbReference type="EMBL" id="CAJGYM010000018">
    <property type="protein sequence ID" value="CAD6190907.1"/>
    <property type="molecule type" value="Genomic_DNA"/>
</dbReference>
<dbReference type="AlphaFoldDB" id="A0A8S1H6G9"/>
<accession>A0A8S1H6G9</accession>
<evidence type="ECO:0000313" key="2">
    <source>
        <dbReference type="Proteomes" id="UP000835052"/>
    </source>
</evidence>